<reference evidence="2" key="1">
    <citation type="journal article" date="2012" name="Nat. Biotechnol.">
        <title>Reference genome sequence of the model plant Setaria.</title>
        <authorList>
            <person name="Bennetzen J.L."/>
            <person name="Schmutz J."/>
            <person name="Wang H."/>
            <person name="Percifield R."/>
            <person name="Hawkins J."/>
            <person name="Pontaroli A.C."/>
            <person name="Estep M."/>
            <person name="Feng L."/>
            <person name="Vaughn J.N."/>
            <person name="Grimwood J."/>
            <person name="Jenkins J."/>
            <person name="Barry K."/>
            <person name="Lindquist E."/>
            <person name="Hellsten U."/>
            <person name="Deshpande S."/>
            <person name="Wang X."/>
            <person name="Wu X."/>
            <person name="Mitros T."/>
            <person name="Triplett J."/>
            <person name="Yang X."/>
            <person name="Ye C.Y."/>
            <person name="Mauro-Herrera M."/>
            <person name="Wang L."/>
            <person name="Li P."/>
            <person name="Sharma M."/>
            <person name="Sharma R."/>
            <person name="Ronald P.C."/>
            <person name="Panaud O."/>
            <person name="Kellogg E.A."/>
            <person name="Brutnell T.P."/>
            <person name="Doust A.N."/>
            <person name="Tuskan G.A."/>
            <person name="Rokhsar D."/>
            <person name="Devos K.M."/>
        </authorList>
    </citation>
    <scope>NUCLEOTIDE SEQUENCE [LARGE SCALE GENOMIC DNA]</scope>
    <source>
        <strain evidence="2">cv. Yugu1</strain>
    </source>
</reference>
<evidence type="ECO:0000313" key="2">
    <source>
        <dbReference type="Proteomes" id="UP000004995"/>
    </source>
</evidence>
<name>K4AHP2_SETIT</name>
<keyword evidence="2" id="KW-1185">Reference proteome</keyword>
<dbReference type="EMBL" id="AGNK02005526">
    <property type="status" value="NOT_ANNOTATED_CDS"/>
    <property type="molecule type" value="Genomic_DNA"/>
</dbReference>
<sequence length="68" mass="7721">MISKQGCTKRKLQNARTRHELKWQIIKSHGMGNSFTQTQLLVQLGRIGTAIQQYVYLSNSPSIQLGPH</sequence>
<dbReference type="AlphaFoldDB" id="K4AHP2"/>
<accession>K4AHP2</accession>
<organism evidence="1 2">
    <name type="scientific">Setaria italica</name>
    <name type="common">Foxtail millet</name>
    <name type="synonym">Panicum italicum</name>
    <dbReference type="NCBI Taxonomy" id="4555"/>
    <lineage>
        <taxon>Eukaryota</taxon>
        <taxon>Viridiplantae</taxon>
        <taxon>Streptophyta</taxon>
        <taxon>Embryophyta</taxon>
        <taxon>Tracheophyta</taxon>
        <taxon>Spermatophyta</taxon>
        <taxon>Magnoliopsida</taxon>
        <taxon>Liliopsida</taxon>
        <taxon>Poales</taxon>
        <taxon>Poaceae</taxon>
        <taxon>PACMAD clade</taxon>
        <taxon>Panicoideae</taxon>
        <taxon>Panicodae</taxon>
        <taxon>Paniceae</taxon>
        <taxon>Cenchrinae</taxon>
        <taxon>Setaria</taxon>
    </lineage>
</organism>
<reference evidence="1" key="2">
    <citation type="submission" date="2018-08" db="UniProtKB">
        <authorList>
            <consortium name="EnsemblPlants"/>
        </authorList>
    </citation>
    <scope>IDENTIFICATION</scope>
    <source>
        <strain evidence="1">Yugu1</strain>
    </source>
</reference>
<proteinExistence type="predicted"/>
<dbReference type="Proteomes" id="UP000004995">
    <property type="component" value="Unassembled WGS sequence"/>
</dbReference>
<dbReference type="Gramene" id="KQK88363">
    <property type="protein sequence ID" value="KQK88363"/>
    <property type="gene ID" value="SETIT_038399mg"/>
</dbReference>
<dbReference type="InParanoid" id="K4AHP2"/>
<evidence type="ECO:0000313" key="1">
    <source>
        <dbReference type="EnsemblPlants" id="KQK88363"/>
    </source>
</evidence>
<dbReference type="HOGENOM" id="CLU_2798812_0_0_1"/>
<dbReference type="EnsemblPlants" id="KQK88363">
    <property type="protein sequence ID" value="KQK88363"/>
    <property type="gene ID" value="SETIT_038399mg"/>
</dbReference>
<protein>
    <submittedName>
        <fullName evidence="1">Uncharacterized protein</fullName>
    </submittedName>
</protein>